<proteinExistence type="predicted"/>
<dbReference type="EMBL" id="CAFBOK010000165">
    <property type="protein sequence ID" value="CAB4991624.1"/>
    <property type="molecule type" value="Genomic_DNA"/>
</dbReference>
<gene>
    <name evidence="1" type="ORF">UFOPK3927_01332</name>
</gene>
<sequence>MSFRGRKFLDGGTGQCHRGIDKWSVGTRHFVIEDCLKLEGEREPATRPRIGLEAPFELLVESGEVGRVGVDGGKLGLDGGEPFEHVDPKGFGLGGEPEISHATRNAMSGFAHELCTWCKY</sequence>
<evidence type="ECO:0000313" key="1">
    <source>
        <dbReference type="EMBL" id="CAB4991624.1"/>
    </source>
</evidence>
<name>A0A6J7NNT5_9ZZZZ</name>
<dbReference type="AlphaFoldDB" id="A0A6J7NNT5"/>
<reference evidence="1" key="1">
    <citation type="submission" date="2020-05" db="EMBL/GenBank/DDBJ databases">
        <authorList>
            <person name="Chiriac C."/>
            <person name="Salcher M."/>
            <person name="Ghai R."/>
            <person name="Kavagutti S V."/>
        </authorList>
    </citation>
    <scope>NUCLEOTIDE SEQUENCE</scope>
</reference>
<organism evidence="1">
    <name type="scientific">freshwater metagenome</name>
    <dbReference type="NCBI Taxonomy" id="449393"/>
    <lineage>
        <taxon>unclassified sequences</taxon>
        <taxon>metagenomes</taxon>
        <taxon>ecological metagenomes</taxon>
    </lineage>
</organism>
<accession>A0A6J7NNT5</accession>
<protein>
    <submittedName>
        <fullName evidence="1">Unannotated protein</fullName>
    </submittedName>
</protein>